<dbReference type="AlphaFoldDB" id="A0A4S8QV11"/>
<evidence type="ECO:0000256" key="6">
    <source>
        <dbReference type="ARBA" id="ARBA00023180"/>
    </source>
</evidence>
<dbReference type="GO" id="GO:0044550">
    <property type="term" value="P:secondary metabolite biosynthetic process"/>
    <property type="evidence" value="ECO:0007669"/>
    <property type="project" value="TreeGrafter"/>
</dbReference>
<evidence type="ECO:0000313" key="12">
    <source>
        <dbReference type="Proteomes" id="UP000308671"/>
    </source>
</evidence>
<evidence type="ECO:0000313" key="11">
    <source>
        <dbReference type="EMBL" id="THV44554.1"/>
    </source>
</evidence>
<dbReference type="PROSITE" id="PS00623">
    <property type="entry name" value="GMC_OXRED_1"/>
    <property type="match status" value="2"/>
</dbReference>
<feature type="region of interest" description="Disordered" evidence="8">
    <location>
        <begin position="138"/>
        <end position="158"/>
    </location>
</feature>
<keyword evidence="6" id="KW-0325">Glycoprotein</keyword>
<evidence type="ECO:0000256" key="5">
    <source>
        <dbReference type="ARBA" id="ARBA00023002"/>
    </source>
</evidence>
<dbReference type="SUPFAM" id="SSF54373">
    <property type="entry name" value="FAD-linked reductases, C-terminal domain"/>
    <property type="match status" value="2"/>
</dbReference>
<dbReference type="InterPro" id="IPR036188">
    <property type="entry name" value="FAD/NAD-bd_sf"/>
</dbReference>
<dbReference type="EMBL" id="PQXL01000616">
    <property type="protein sequence ID" value="THV44554.1"/>
    <property type="molecule type" value="Genomic_DNA"/>
</dbReference>
<evidence type="ECO:0000256" key="3">
    <source>
        <dbReference type="ARBA" id="ARBA00022630"/>
    </source>
</evidence>
<feature type="domain" description="Glucose-methanol-choline oxidoreductase N-terminal" evidence="9">
    <location>
        <begin position="663"/>
        <end position="686"/>
    </location>
</feature>
<evidence type="ECO:0000256" key="2">
    <source>
        <dbReference type="ARBA" id="ARBA00010790"/>
    </source>
</evidence>
<protein>
    <recommendedName>
        <fullName evidence="9 10">Glucose-methanol-choline oxidoreductase N-terminal domain-containing protein</fullName>
    </recommendedName>
</protein>
<dbReference type="InterPro" id="IPR007867">
    <property type="entry name" value="GMC_OxRtase_C"/>
</dbReference>
<evidence type="ECO:0000256" key="7">
    <source>
        <dbReference type="RuleBase" id="RU003968"/>
    </source>
</evidence>
<dbReference type="InterPro" id="IPR000172">
    <property type="entry name" value="GMC_OxRdtase_N"/>
</dbReference>
<evidence type="ECO:0000259" key="9">
    <source>
        <dbReference type="PROSITE" id="PS00623"/>
    </source>
</evidence>
<keyword evidence="3 7" id="KW-0285">Flavoprotein</keyword>
<feature type="domain" description="Glucose-methanol-choline oxidoreductase N-terminal" evidence="9">
    <location>
        <begin position="85"/>
        <end position="108"/>
    </location>
</feature>
<keyword evidence="12" id="KW-1185">Reference proteome</keyword>
<dbReference type="Gene3D" id="3.30.560.10">
    <property type="entry name" value="Glucose Oxidase, domain 3"/>
    <property type="match status" value="2"/>
</dbReference>
<feature type="domain" description="Glucose-methanol-choline oxidoreductase N-terminal" evidence="10">
    <location>
        <begin position="258"/>
        <end position="272"/>
    </location>
</feature>
<dbReference type="SUPFAM" id="SSF51905">
    <property type="entry name" value="FAD/NAD(P)-binding domain"/>
    <property type="match status" value="2"/>
</dbReference>
<reference evidence="11 12" key="1">
    <citation type="submission" date="2017-12" db="EMBL/GenBank/DDBJ databases">
        <title>Comparative genomics of Botrytis spp.</title>
        <authorList>
            <person name="Valero-Jimenez C.A."/>
            <person name="Tapia P."/>
            <person name="Veloso J."/>
            <person name="Silva-Moreno E."/>
            <person name="Staats M."/>
            <person name="Valdes J.H."/>
            <person name="Van Kan J.A.L."/>
        </authorList>
    </citation>
    <scope>NUCLEOTIDE SEQUENCE [LARGE SCALE GENOMIC DNA]</scope>
    <source>
        <strain evidence="11 12">MUCL435</strain>
    </source>
</reference>
<comment type="similarity">
    <text evidence="2 7">Belongs to the GMC oxidoreductase family.</text>
</comment>
<dbReference type="InterPro" id="IPR012132">
    <property type="entry name" value="GMC_OxRdtase"/>
</dbReference>
<sequence>MAENSNYHYIIVGGGIAGSVLASRLHEQHPALAILLIEAGPDVTNNPLVTDSANGPFLVGSELDWGYPTVPQRHLNNRVLPNNAGKALGGGSAINAGGWIRGDANDYNAWGKLVNDARWSYDGLLPYFRRTENYHKPGLETQHGYEGPLYTQSASSTGRNYPLRENIRKAWESVGVEYNSDANSGSPQGLGELVENRKDGQRQVASAVYPLTGIHVMTSTLVARVLIDTQGSTPKATGVELADGRKITAIKEIILSTGAYRTPQILLLSGIGPSEELEKHDINQILDAPHVGKNLHDHMSVAQWWKLKNPEAGYALGSPLFNNPNFAKGTPLDWVVTCGVPHEGLKAALAKDEGIVDDSHPLLSPARSHVECLTVYVGANKSEPVIPMDGSHITTVVLGGLPTSRGVVRLASTDPTVAPIIDPNYFSTEADRYVLRTGLRKMMEVMLGTTEGRNLIETETVASGEKPLDWKAKDDEIDERIKARGKTVYHPAGTAAMGRVVDSNLCVYGVQGLRVVDASVIPLPITAHYQACTYALSEQAAEIIGSSFQPRASSATRGRISSSGFGAPGVDALYDYVVIGGGTAGITLASRLAENSNASVAIIEAGGFYEVDNGNFSVVPGLALSAPFLGTAVPFQPQPLVDWGLVSTVQAGAGGRQIHYAQGKTLGGGSALNSMAFHRATNGTYQRWADIVGDDSYTFANLLPYFKKSVQLTPPNLAKRNTPNATTVYDPSVFSKSGGPLQVSWGNWVDPPFTWFQKAFKAIGLPISPVNFNSGILSGYSAWIPSTISPSDAVRSSSQSSFLTQSIEYPNLVVYTQAKANRILFNGTVASGVSVATQGVNFTISARKEVILSAGVFHSPQLLMLSGIGPSETLSRYGIPVISDLSGVGQNLWDQIIFPVVRAMDIPTGAELITEPQYSQNTLQQYLNHAAGPLSSENGFIAFEKIPQTLRSNFTHAALSDLASFPSDWPEVEYVSNSGVGVGYILATLSASLSRGNVTIASADASVPPVINLGWLSDPNNTDAQVAVAAVKRIRQAWSSISAITIGSELVPGPNITTDAAILSYIRESTSTIYHAAATCSMGKLGAPGAVVDSEARVFGVQGLRVVDNSVTPFAVPGHPQSTVYMLAEKIADIILTGR</sequence>
<evidence type="ECO:0000256" key="1">
    <source>
        <dbReference type="ARBA" id="ARBA00001974"/>
    </source>
</evidence>
<dbReference type="InterPro" id="IPR027424">
    <property type="entry name" value="Glucose_Oxidase_domain_2"/>
</dbReference>
<dbReference type="PANTHER" id="PTHR11552">
    <property type="entry name" value="GLUCOSE-METHANOL-CHOLINE GMC OXIDOREDUCTASE"/>
    <property type="match status" value="1"/>
</dbReference>
<evidence type="ECO:0000256" key="4">
    <source>
        <dbReference type="ARBA" id="ARBA00022827"/>
    </source>
</evidence>
<accession>A0A4S8QV11</accession>
<dbReference type="Pfam" id="PF00732">
    <property type="entry name" value="GMC_oxred_N"/>
    <property type="match status" value="2"/>
</dbReference>
<organism evidence="11 12">
    <name type="scientific">Botrytis galanthina</name>
    <dbReference type="NCBI Taxonomy" id="278940"/>
    <lineage>
        <taxon>Eukaryota</taxon>
        <taxon>Fungi</taxon>
        <taxon>Dikarya</taxon>
        <taxon>Ascomycota</taxon>
        <taxon>Pezizomycotina</taxon>
        <taxon>Leotiomycetes</taxon>
        <taxon>Helotiales</taxon>
        <taxon>Sclerotiniaceae</taxon>
        <taxon>Botrytis</taxon>
    </lineage>
</organism>
<comment type="cofactor">
    <cofactor evidence="1">
        <name>FAD</name>
        <dbReference type="ChEBI" id="CHEBI:57692"/>
    </cofactor>
</comment>
<dbReference type="PANTHER" id="PTHR11552:SF138">
    <property type="entry name" value="DEHYDROGENASE PKFF-RELATED"/>
    <property type="match status" value="1"/>
</dbReference>
<keyword evidence="4 7" id="KW-0274">FAD</keyword>
<evidence type="ECO:0000256" key="8">
    <source>
        <dbReference type="SAM" id="MobiDB-lite"/>
    </source>
</evidence>
<dbReference type="Pfam" id="PF05199">
    <property type="entry name" value="GMC_oxred_C"/>
    <property type="match status" value="2"/>
</dbReference>
<dbReference type="Gene3D" id="3.50.50.60">
    <property type="entry name" value="FAD/NAD(P)-binding domain"/>
    <property type="match status" value="2"/>
</dbReference>
<dbReference type="Gene3D" id="4.10.450.10">
    <property type="entry name" value="Glucose Oxidase, domain 2"/>
    <property type="match status" value="1"/>
</dbReference>
<dbReference type="PROSITE" id="PS00624">
    <property type="entry name" value="GMC_OXRED_2"/>
    <property type="match status" value="1"/>
</dbReference>
<comment type="caution">
    <text evidence="11">The sequence shown here is derived from an EMBL/GenBank/DDBJ whole genome shotgun (WGS) entry which is preliminary data.</text>
</comment>
<evidence type="ECO:0000259" key="10">
    <source>
        <dbReference type="PROSITE" id="PS00624"/>
    </source>
</evidence>
<dbReference type="GO" id="GO:0050660">
    <property type="term" value="F:flavin adenine dinucleotide binding"/>
    <property type="evidence" value="ECO:0007669"/>
    <property type="project" value="InterPro"/>
</dbReference>
<keyword evidence="5" id="KW-0560">Oxidoreductase</keyword>
<gene>
    <name evidence="11" type="ORF">BGAL_0618g00030</name>
</gene>
<dbReference type="Proteomes" id="UP000308671">
    <property type="component" value="Unassembled WGS sequence"/>
</dbReference>
<proteinExistence type="inferred from homology"/>
<dbReference type="GO" id="GO:0016614">
    <property type="term" value="F:oxidoreductase activity, acting on CH-OH group of donors"/>
    <property type="evidence" value="ECO:0007669"/>
    <property type="project" value="InterPro"/>
</dbReference>
<name>A0A4S8QV11_9HELO</name>
<dbReference type="OrthoDB" id="269227at2759"/>